<organism evidence="2 3">
    <name type="scientific">Setaria viridis</name>
    <name type="common">Green bristlegrass</name>
    <name type="synonym">Setaria italica subsp. viridis</name>
    <dbReference type="NCBI Taxonomy" id="4556"/>
    <lineage>
        <taxon>Eukaryota</taxon>
        <taxon>Viridiplantae</taxon>
        <taxon>Streptophyta</taxon>
        <taxon>Embryophyta</taxon>
        <taxon>Tracheophyta</taxon>
        <taxon>Spermatophyta</taxon>
        <taxon>Magnoliopsida</taxon>
        <taxon>Liliopsida</taxon>
        <taxon>Poales</taxon>
        <taxon>Poaceae</taxon>
        <taxon>PACMAD clade</taxon>
        <taxon>Panicoideae</taxon>
        <taxon>Panicodae</taxon>
        <taxon>Paniceae</taxon>
        <taxon>Cenchrinae</taxon>
        <taxon>Setaria</taxon>
    </lineage>
</organism>
<protein>
    <recommendedName>
        <fullName evidence="1">Reverse transcriptase zinc-binding domain-containing protein</fullName>
    </recommendedName>
</protein>
<feature type="domain" description="Reverse transcriptase zinc-binding" evidence="1">
    <location>
        <begin position="105"/>
        <end position="189"/>
    </location>
</feature>
<dbReference type="InterPro" id="IPR026960">
    <property type="entry name" value="RVT-Znf"/>
</dbReference>
<keyword evidence="3" id="KW-1185">Reference proteome</keyword>
<gene>
    <name evidence="2" type="ORF">SEVIR_3G089033v2</name>
</gene>
<dbReference type="PANTHER" id="PTHR36617">
    <property type="entry name" value="PROTEIN, PUTATIVE-RELATED"/>
    <property type="match status" value="1"/>
</dbReference>
<dbReference type="Gramene" id="TKW25020">
    <property type="protein sequence ID" value="TKW25020"/>
    <property type="gene ID" value="SEVIR_3G089033v2"/>
</dbReference>
<dbReference type="Proteomes" id="UP000298652">
    <property type="component" value="Chromosome 3"/>
</dbReference>
<dbReference type="AlphaFoldDB" id="A0A4U6V709"/>
<accession>A0A4U6V709</accession>
<dbReference type="OMA" id="WELLMEV"/>
<sequence length="296" mass="34360">MFQTSIQIQLRDGNLALFWQDAWLGQSSPSILAPDLCNLIAPQVKRTRTVAQALHQKQWILDFAGCATVPALTQYVLLWHKLANVHLIQGVEDRVLWRWDASGVYSARSAYRAFFCGATKFAAAKLIWKSWAPMKVKFFIWLAVKERLWTADRRHRHGLQRNAECTFCEQELETTVHLLAACPYTKEVWHIVSTVLHIQNTTSLSETSLTDYWVHKRRAMSRSLRKGMDSLFMLISWIIWKQRNDRNFDRAPKRNPLQLTELIREQAADWCAAGAKHLAMFQWPRQQQDDAEATVP</sequence>
<evidence type="ECO:0000313" key="2">
    <source>
        <dbReference type="EMBL" id="TKW25020.1"/>
    </source>
</evidence>
<evidence type="ECO:0000313" key="3">
    <source>
        <dbReference type="Proteomes" id="UP000298652"/>
    </source>
</evidence>
<proteinExistence type="predicted"/>
<reference evidence="2" key="1">
    <citation type="submission" date="2019-03" db="EMBL/GenBank/DDBJ databases">
        <title>WGS assembly of Setaria viridis.</title>
        <authorList>
            <person name="Huang P."/>
            <person name="Jenkins J."/>
            <person name="Grimwood J."/>
            <person name="Barry K."/>
            <person name="Healey A."/>
            <person name="Mamidi S."/>
            <person name="Sreedasyam A."/>
            <person name="Shu S."/>
            <person name="Feldman M."/>
            <person name="Wu J."/>
            <person name="Yu Y."/>
            <person name="Chen C."/>
            <person name="Johnson J."/>
            <person name="Rokhsar D."/>
            <person name="Baxter I."/>
            <person name="Schmutz J."/>
            <person name="Brutnell T."/>
            <person name="Kellogg E."/>
        </authorList>
    </citation>
    <scope>NUCLEOTIDE SEQUENCE [LARGE SCALE GENOMIC DNA]</scope>
</reference>
<dbReference type="Pfam" id="PF13966">
    <property type="entry name" value="zf-RVT"/>
    <property type="match status" value="1"/>
</dbReference>
<name>A0A4U6V709_SETVI</name>
<dbReference type="EMBL" id="CM016554">
    <property type="protein sequence ID" value="TKW25020.1"/>
    <property type="molecule type" value="Genomic_DNA"/>
</dbReference>
<dbReference type="PANTHER" id="PTHR36617:SF17">
    <property type="entry name" value="OS01G0114800 PROTEIN"/>
    <property type="match status" value="1"/>
</dbReference>
<evidence type="ECO:0000259" key="1">
    <source>
        <dbReference type="Pfam" id="PF13966"/>
    </source>
</evidence>